<dbReference type="InterPro" id="IPR034907">
    <property type="entry name" value="NDK-like_dom"/>
</dbReference>
<feature type="domain" description="Nucleoside diphosphate kinase-like" evidence="6">
    <location>
        <begin position="19"/>
        <end position="136"/>
    </location>
</feature>
<dbReference type="GO" id="GO:0005524">
    <property type="term" value="F:ATP binding"/>
    <property type="evidence" value="ECO:0007669"/>
    <property type="project" value="UniProtKB-KW"/>
</dbReference>
<dbReference type="SMART" id="SM00562">
    <property type="entry name" value="NDK"/>
    <property type="match status" value="1"/>
</dbReference>
<dbReference type="EMBL" id="BK015890">
    <property type="protein sequence ID" value="DAD71939.1"/>
    <property type="molecule type" value="Genomic_DNA"/>
</dbReference>
<keyword evidence="5" id="KW-0067">ATP-binding</keyword>
<organism evidence="7">
    <name type="scientific">Myoviridae sp. ct0f722</name>
    <dbReference type="NCBI Taxonomy" id="2827599"/>
    <lineage>
        <taxon>Viruses</taxon>
        <taxon>Duplodnaviria</taxon>
        <taxon>Heunggongvirae</taxon>
        <taxon>Uroviricota</taxon>
        <taxon>Caudoviricetes</taxon>
    </lineage>
</organism>
<dbReference type="Gene3D" id="3.30.70.141">
    <property type="entry name" value="Nucleoside diphosphate kinase-like domain"/>
    <property type="match status" value="1"/>
</dbReference>
<protein>
    <recommendedName>
        <fullName evidence="6">Nucleoside diphosphate kinase-like domain-containing protein</fullName>
    </recommendedName>
</protein>
<keyword evidence="3" id="KW-0547">Nucleotide-binding</keyword>
<keyword evidence="4" id="KW-0418">Kinase</keyword>
<evidence type="ECO:0000259" key="6">
    <source>
        <dbReference type="SMART" id="SM00562"/>
    </source>
</evidence>
<dbReference type="PANTHER" id="PTHR46161">
    <property type="entry name" value="NUCLEOSIDE DIPHOSPHATE KINASE"/>
    <property type="match status" value="1"/>
</dbReference>
<reference evidence="7" key="1">
    <citation type="journal article" date="2021" name="Proc. Natl. Acad. Sci. U.S.A.">
        <title>A Catalog of Tens of Thousands of Viruses from Human Metagenomes Reveals Hidden Associations with Chronic Diseases.</title>
        <authorList>
            <person name="Tisza M.J."/>
            <person name="Buck C.B."/>
        </authorList>
    </citation>
    <scope>NUCLEOTIDE SEQUENCE</scope>
    <source>
        <strain evidence="7">Ct0f722</strain>
    </source>
</reference>
<dbReference type="GO" id="GO:0016301">
    <property type="term" value="F:kinase activity"/>
    <property type="evidence" value="ECO:0007669"/>
    <property type="project" value="UniProtKB-KW"/>
</dbReference>
<proteinExistence type="inferred from homology"/>
<sequence length="136" mass="16054">MNLQEFLKESLGKKCDWIFTVIKPGFLNRAEDIIKLFEQYGWEVMQTRPKRLTLAEAKKLYAVHKKEDFYDALCDYMSSGESLAIKFRKPNCTDVFREADAIKDLVRKKWGESDMRNVLHSSDSFVHMEEESPIYF</sequence>
<dbReference type="SUPFAM" id="SSF54919">
    <property type="entry name" value="Nucleoside diphosphate kinase, NDK"/>
    <property type="match status" value="1"/>
</dbReference>
<evidence type="ECO:0000256" key="1">
    <source>
        <dbReference type="ARBA" id="ARBA00008142"/>
    </source>
</evidence>
<evidence type="ECO:0000256" key="3">
    <source>
        <dbReference type="ARBA" id="ARBA00022741"/>
    </source>
</evidence>
<dbReference type="PROSITE" id="PS51374">
    <property type="entry name" value="NDPK_LIKE"/>
    <property type="match status" value="1"/>
</dbReference>
<name>A0A8S5LQ25_9CAUD</name>
<comment type="similarity">
    <text evidence="1">Belongs to the NDK family.</text>
</comment>
<evidence type="ECO:0000256" key="5">
    <source>
        <dbReference type="ARBA" id="ARBA00022840"/>
    </source>
</evidence>
<evidence type="ECO:0000256" key="4">
    <source>
        <dbReference type="ARBA" id="ARBA00022777"/>
    </source>
</evidence>
<keyword evidence="2" id="KW-0808">Transferase</keyword>
<evidence type="ECO:0000313" key="7">
    <source>
        <dbReference type="EMBL" id="DAD71939.1"/>
    </source>
</evidence>
<dbReference type="Pfam" id="PF00334">
    <property type="entry name" value="NDK"/>
    <property type="match status" value="1"/>
</dbReference>
<dbReference type="PANTHER" id="PTHR46161:SF3">
    <property type="entry name" value="NUCLEOSIDE DIPHOSPHATE KINASE DDB_G0292928-RELATED"/>
    <property type="match status" value="1"/>
</dbReference>
<evidence type="ECO:0000256" key="2">
    <source>
        <dbReference type="ARBA" id="ARBA00022679"/>
    </source>
</evidence>
<accession>A0A8S5LQ25</accession>
<dbReference type="InterPro" id="IPR036850">
    <property type="entry name" value="NDK-like_dom_sf"/>
</dbReference>